<sequence>MQFEWDEVKNRSNIRKHGIDFTDAVEIFKHTVLTAADSREDFGEDRWIAVGWMQLIVAVVVYVERRGDTIRIISARKATRPRNQALRTCARTLNRFTAAWRQQGEEHIS</sequence>
<protein>
    <recommendedName>
        <fullName evidence="4">BrnT family toxin</fullName>
    </recommendedName>
</protein>
<dbReference type="OrthoDB" id="9798158at2"/>
<dbReference type="Pfam" id="PF04365">
    <property type="entry name" value="BrnT_toxin"/>
    <property type="match status" value="1"/>
</dbReference>
<name>A0A158JDK0_9BURK</name>
<dbReference type="EMBL" id="FCOK02000080">
    <property type="protein sequence ID" value="SAL66775.1"/>
    <property type="molecule type" value="Genomic_DNA"/>
</dbReference>
<dbReference type="Proteomes" id="UP000054683">
    <property type="component" value="Unassembled WGS sequence"/>
</dbReference>
<keyword evidence="1" id="KW-0472">Membrane</keyword>
<dbReference type="RefSeq" id="WP_062091712.1">
    <property type="nucleotide sequence ID" value="NZ_FCOK02000080.1"/>
</dbReference>
<keyword evidence="1" id="KW-0812">Transmembrane</keyword>
<proteinExistence type="predicted"/>
<evidence type="ECO:0000256" key="1">
    <source>
        <dbReference type="SAM" id="Phobius"/>
    </source>
</evidence>
<evidence type="ECO:0000313" key="2">
    <source>
        <dbReference type="EMBL" id="SAL66775.1"/>
    </source>
</evidence>
<feature type="transmembrane region" description="Helical" evidence="1">
    <location>
        <begin position="47"/>
        <end position="63"/>
    </location>
</feature>
<organism evidence="2 3">
    <name type="scientific">Caballeronia udeis</name>
    <dbReference type="NCBI Taxonomy" id="1232866"/>
    <lineage>
        <taxon>Bacteria</taxon>
        <taxon>Pseudomonadati</taxon>
        <taxon>Pseudomonadota</taxon>
        <taxon>Betaproteobacteria</taxon>
        <taxon>Burkholderiales</taxon>
        <taxon>Burkholderiaceae</taxon>
        <taxon>Caballeronia</taxon>
    </lineage>
</organism>
<dbReference type="AlphaFoldDB" id="A0A158JDK0"/>
<dbReference type="InterPro" id="IPR007460">
    <property type="entry name" value="BrnT_toxin"/>
</dbReference>
<dbReference type="InterPro" id="IPR038573">
    <property type="entry name" value="BrnT_sf"/>
</dbReference>
<evidence type="ECO:0000313" key="3">
    <source>
        <dbReference type="Proteomes" id="UP000054683"/>
    </source>
</evidence>
<dbReference type="Gene3D" id="3.10.450.530">
    <property type="entry name" value="Ribonuclease toxin, BrnT, of type II toxin-antitoxin system"/>
    <property type="match status" value="1"/>
</dbReference>
<keyword evidence="1" id="KW-1133">Transmembrane helix</keyword>
<gene>
    <name evidence="2" type="ORF">AWB69_07562</name>
</gene>
<evidence type="ECO:0008006" key="4">
    <source>
        <dbReference type="Google" id="ProtNLM"/>
    </source>
</evidence>
<accession>A0A158JDK0</accession>
<reference evidence="2 3" key="1">
    <citation type="submission" date="2016-01" db="EMBL/GenBank/DDBJ databases">
        <authorList>
            <person name="Oliw E.H."/>
        </authorList>
    </citation>
    <scope>NUCLEOTIDE SEQUENCE [LARGE SCALE GENOMIC DNA]</scope>
    <source>
        <strain evidence="2">LMG 27134</strain>
    </source>
</reference>